<dbReference type="EMBL" id="SNRW01034827">
    <property type="protein sequence ID" value="KAA6355303.1"/>
    <property type="molecule type" value="Genomic_DNA"/>
</dbReference>
<keyword evidence="1" id="KW-1133">Transmembrane helix</keyword>
<dbReference type="Proteomes" id="UP000324800">
    <property type="component" value="Unassembled WGS sequence"/>
</dbReference>
<reference evidence="2 3" key="1">
    <citation type="submission" date="2019-03" db="EMBL/GenBank/DDBJ databases">
        <title>Single cell metagenomics reveals metabolic interactions within the superorganism composed of flagellate Streblomastix strix and complex community of Bacteroidetes bacteria on its surface.</title>
        <authorList>
            <person name="Treitli S.C."/>
            <person name="Kolisko M."/>
            <person name="Husnik F."/>
            <person name="Keeling P."/>
            <person name="Hampl V."/>
        </authorList>
    </citation>
    <scope>NUCLEOTIDE SEQUENCE [LARGE SCALE GENOMIC DNA]</scope>
    <source>
        <strain evidence="2">ST1C</strain>
    </source>
</reference>
<sequence>MFGTFVDDLLGIEKQVMGGEYSLKSVGNMLVLISNVLISMMFLFGGFITAFRAAEDSDTSENSGPA</sequence>
<gene>
    <name evidence="2" type="ORF">EZS28_049170</name>
</gene>
<feature type="transmembrane region" description="Helical" evidence="1">
    <location>
        <begin position="29"/>
        <end position="51"/>
    </location>
</feature>
<keyword evidence="1" id="KW-0812">Transmembrane</keyword>
<name>A0A5J4TBX1_9EUKA</name>
<evidence type="ECO:0000313" key="3">
    <source>
        <dbReference type="Proteomes" id="UP000324800"/>
    </source>
</evidence>
<keyword evidence="1" id="KW-0472">Membrane</keyword>
<proteinExistence type="predicted"/>
<organism evidence="2 3">
    <name type="scientific">Streblomastix strix</name>
    <dbReference type="NCBI Taxonomy" id="222440"/>
    <lineage>
        <taxon>Eukaryota</taxon>
        <taxon>Metamonada</taxon>
        <taxon>Preaxostyla</taxon>
        <taxon>Oxymonadida</taxon>
        <taxon>Streblomastigidae</taxon>
        <taxon>Streblomastix</taxon>
    </lineage>
</organism>
<comment type="caution">
    <text evidence="2">The sequence shown here is derived from an EMBL/GenBank/DDBJ whole genome shotgun (WGS) entry which is preliminary data.</text>
</comment>
<dbReference type="AlphaFoldDB" id="A0A5J4TBX1"/>
<protein>
    <submittedName>
        <fullName evidence="2">Uncharacterized protein</fullName>
    </submittedName>
</protein>
<evidence type="ECO:0000256" key="1">
    <source>
        <dbReference type="SAM" id="Phobius"/>
    </source>
</evidence>
<accession>A0A5J4TBX1</accession>
<evidence type="ECO:0000313" key="2">
    <source>
        <dbReference type="EMBL" id="KAA6355303.1"/>
    </source>
</evidence>